<reference evidence="4" key="1">
    <citation type="submission" date="2018-12" db="EMBL/GenBank/DDBJ databases">
        <title>Complete genome sequence of Paenibacillus sp. MBLB1234.</title>
        <authorList>
            <person name="Nam Y.-D."/>
            <person name="Kang J."/>
            <person name="Chung W.-H."/>
            <person name="Park Y.S."/>
        </authorList>
    </citation>
    <scope>NUCLEOTIDE SEQUENCE [LARGE SCALE GENOMIC DNA]</scope>
    <source>
        <strain evidence="4">MBLB1234</strain>
    </source>
</reference>
<dbReference type="GO" id="GO:0003810">
    <property type="term" value="F:protein-glutamine gamma-glutamyltransferase activity"/>
    <property type="evidence" value="ECO:0007669"/>
    <property type="project" value="UniProtKB-EC"/>
</dbReference>
<keyword evidence="3" id="KW-0012">Acyltransferase</keyword>
<dbReference type="RefSeq" id="WP_127004897.1">
    <property type="nucleotide sequence ID" value="NZ_CP034346.1"/>
</dbReference>
<dbReference type="Proteomes" id="UP000270678">
    <property type="component" value="Chromosome"/>
</dbReference>
<proteinExistence type="inferred from homology"/>
<dbReference type="AlphaFoldDB" id="A0A3Q9IG34"/>
<sequence length="257" mass="28800">MIVLPPGESEQIGQMNLTGLEQQILRMKQESAVQYRYDSITNLKFELTTRGKIVEAAKALYDSGVGFATFENSRCNQDYWVRLSNGGFQQRSDVTPAEAIRDIFRNGRKYAFECATAMVIVLYRGVMDVIGDQAFNTYFANLVLYDWKYDSDLRINSVSGAEAFPGDVVYFKNPDFDPSTPEWQGENAIVLPDGLYYGHGIGIVTADHIIRSLNSQRKPGSTTSAYMLDDVESLDFAYTQRLSHGMARIGSSVYLLA</sequence>
<keyword evidence="2" id="KW-0749">Sporulation</keyword>
<dbReference type="Pfam" id="PF20085">
    <property type="entry name" value="TGL"/>
    <property type="match status" value="1"/>
</dbReference>
<dbReference type="GO" id="GO:0030435">
    <property type="term" value="P:sporulation resulting in formation of a cellular spore"/>
    <property type="evidence" value="ECO:0007669"/>
    <property type="project" value="UniProtKB-KW"/>
</dbReference>
<keyword evidence="4" id="KW-1185">Reference proteome</keyword>
<gene>
    <name evidence="3" type="ORF">EI981_22350</name>
</gene>
<accession>A0A3Q9IG34</accession>
<evidence type="ECO:0000313" key="4">
    <source>
        <dbReference type="Proteomes" id="UP000270678"/>
    </source>
</evidence>
<dbReference type="OrthoDB" id="1845399at2"/>
<dbReference type="InterPro" id="IPR020916">
    <property type="entry name" value="Gln_gamma-glutamylTfrase_bac"/>
</dbReference>
<organism evidence="3 4">
    <name type="scientific">Paenibacillus lutimineralis</name>
    <dbReference type="NCBI Taxonomy" id="2707005"/>
    <lineage>
        <taxon>Bacteria</taxon>
        <taxon>Bacillati</taxon>
        <taxon>Bacillota</taxon>
        <taxon>Bacilli</taxon>
        <taxon>Bacillales</taxon>
        <taxon>Paenibacillaceae</taxon>
        <taxon>Paenibacillus</taxon>
    </lineage>
</organism>
<dbReference type="KEGG" id="plut:EI981_22350"/>
<name>A0A3Q9IG34_9BACL</name>
<protein>
    <submittedName>
        <fullName evidence="3">Protein-glutamine gamma-glutamyltransferase</fullName>
        <ecNumber evidence="3">2.3.2.13</ecNumber>
    </submittedName>
</protein>
<dbReference type="HAMAP" id="MF_00727">
    <property type="entry name" value="Tgl"/>
    <property type="match status" value="1"/>
</dbReference>
<evidence type="ECO:0000256" key="2">
    <source>
        <dbReference type="ARBA" id="ARBA00022969"/>
    </source>
</evidence>
<dbReference type="EC" id="2.3.2.13" evidence="3"/>
<dbReference type="NCBIfam" id="NF002869">
    <property type="entry name" value="PRK03187.1"/>
    <property type="match status" value="1"/>
</dbReference>
<dbReference type="EMBL" id="CP034346">
    <property type="protein sequence ID" value="AZS18412.1"/>
    <property type="molecule type" value="Genomic_DNA"/>
</dbReference>
<evidence type="ECO:0000256" key="1">
    <source>
        <dbReference type="ARBA" id="ARBA00022679"/>
    </source>
</evidence>
<keyword evidence="1 3" id="KW-0808">Transferase</keyword>
<evidence type="ECO:0000313" key="3">
    <source>
        <dbReference type="EMBL" id="AZS18412.1"/>
    </source>
</evidence>